<feature type="domain" description="EF-hand" evidence="1">
    <location>
        <begin position="56"/>
        <end position="81"/>
    </location>
</feature>
<dbReference type="EMBL" id="CAUOFW020002724">
    <property type="protein sequence ID" value="CAK9155640.1"/>
    <property type="molecule type" value="Genomic_DNA"/>
</dbReference>
<evidence type="ECO:0000313" key="2">
    <source>
        <dbReference type="EMBL" id="CAK9155640.1"/>
    </source>
</evidence>
<dbReference type="Gene3D" id="1.10.238.10">
    <property type="entry name" value="EF-hand"/>
    <property type="match status" value="1"/>
</dbReference>
<dbReference type="PROSITE" id="PS50222">
    <property type="entry name" value="EF_HAND_2"/>
    <property type="match status" value="1"/>
</dbReference>
<proteinExistence type="predicted"/>
<keyword evidence="3" id="KW-1185">Reference proteome</keyword>
<name>A0ABC8SIH6_9AQUA</name>
<sequence length="81" mass="9493">MPVTSAQLTVFFSLLHQVSKCLNVEKMIKEVDSYGDWFIDLHEFIVLNTKDIDSNWILENLKDVFLVFDIDKNEMILAEEL</sequence>
<dbReference type="AlphaFoldDB" id="A0ABC8SIH6"/>
<evidence type="ECO:0000259" key="1">
    <source>
        <dbReference type="PROSITE" id="PS50222"/>
    </source>
</evidence>
<evidence type="ECO:0000313" key="3">
    <source>
        <dbReference type="Proteomes" id="UP001642360"/>
    </source>
</evidence>
<accession>A0ABC8SIH6</accession>
<gene>
    <name evidence="2" type="ORF">ILEXP_LOCUS24052</name>
</gene>
<comment type="caution">
    <text evidence="2">The sequence shown here is derived from an EMBL/GenBank/DDBJ whole genome shotgun (WGS) entry which is preliminary data.</text>
</comment>
<reference evidence="2 3" key="1">
    <citation type="submission" date="2024-02" db="EMBL/GenBank/DDBJ databases">
        <authorList>
            <person name="Vignale AGUSTIN F."/>
            <person name="Sosa J E."/>
            <person name="Modenutti C."/>
        </authorList>
    </citation>
    <scope>NUCLEOTIDE SEQUENCE [LARGE SCALE GENOMIC DNA]</scope>
</reference>
<dbReference type="Proteomes" id="UP001642360">
    <property type="component" value="Unassembled WGS sequence"/>
</dbReference>
<dbReference type="InterPro" id="IPR011992">
    <property type="entry name" value="EF-hand-dom_pair"/>
</dbReference>
<dbReference type="InterPro" id="IPR002048">
    <property type="entry name" value="EF_hand_dom"/>
</dbReference>
<organism evidence="2 3">
    <name type="scientific">Ilex paraguariensis</name>
    <name type="common">yerba mate</name>
    <dbReference type="NCBI Taxonomy" id="185542"/>
    <lineage>
        <taxon>Eukaryota</taxon>
        <taxon>Viridiplantae</taxon>
        <taxon>Streptophyta</taxon>
        <taxon>Embryophyta</taxon>
        <taxon>Tracheophyta</taxon>
        <taxon>Spermatophyta</taxon>
        <taxon>Magnoliopsida</taxon>
        <taxon>eudicotyledons</taxon>
        <taxon>Gunneridae</taxon>
        <taxon>Pentapetalae</taxon>
        <taxon>asterids</taxon>
        <taxon>campanulids</taxon>
        <taxon>Aquifoliales</taxon>
        <taxon>Aquifoliaceae</taxon>
        <taxon>Ilex</taxon>
    </lineage>
</organism>
<protein>
    <recommendedName>
        <fullName evidence="1">EF-hand domain-containing protein</fullName>
    </recommendedName>
</protein>
<dbReference type="SUPFAM" id="SSF47473">
    <property type="entry name" value="EF-hand"/>
    <property type="match status" value="1"/>
</dbReference>